<evidence type="ECO:0008006" key="3">
    <source>
        <dbReference type="Google" id="ProtNLM"/>
    </source>
</evidence>
<dbReference type="Proteomes" id="UP000663992">
    <property type="component" value="Unassembled WGS sequence"/>
</dbReference>
<proteinExistence type="predicted"/>
<accession>A0ABS3CYR2</accession>
<evidence type="ECO:0000313" key="1">
    <source>
        <dbReference type="EMBL" id="MBN7822261.1"/>
    </source>
</evidence>
<reference evidence="1 2" key="1">
    <citation type="submission" date="2021-03" db="EMBL/GenBank/DDBJ databases">
        <title>novel species isolated from a fishpond in China.</title>
        <authorList>
            <person name="Lu H."/>
            <person name="Cai Z."/>
        </authorList>
    </citation>
    <scope>NUCLEOTIDE SEQUENCE [LARGE SCALE GENOMIC DNA]</scope>
    <source>
        <strain evidence="1 2">Y57</strain>
    </source>
</reference>
<protein>
    <recommendedName>
        <fullName evidence="3">Phage tail assembly chaperone</fullName>
    </recommendedName>
</protein>
<comment type="caution">
    <text evidence="1">The sequence shown here is derived from an EMBL/GenBank/DDBJ whole genome shotgun (WGS) entry which is preliminary data.</text>
</comment>
<organism evidence="1 2">
    <name type="scientific">Bowmanella yangjiangensis</name>
    <dbReference type="NCBI Taxonomy" id="2811230"/>
    <lineage>
        <taxon>Bacteria</taxon>
        <taxon>Pseudomonadati</taxon>
        <taxon>Pseudomonadota</taxon>
        <taxon>Gammaproteobacteria</taxon>
        <taxon>Alteromonadales</taxon>
        <taxon>Alteromonadaceae</taxon>
        <taxon>Bowmanella</taxon>
    </lineage>
</organism>
<keyword evidence="2" id="KW-1185">Reference proteome</keyword>
<sequence>MTGIDAFKTRGKANEGIRITLSQPDGTPTEHWLQVRSVWSDDYQAARSELIRQAIEDGKRIADADPGEVAELKHEADRRRRATLCASLIAGWSFSDMECTEEKVAEFLLEAPQILRHVEQIAEDDRRFFSNGSGSLSSGESLS</sequence>
<dbReference type="EMBL" id="JAFKCS010000040">
    <property type="protein sequence ID" value="MBN7822261.1"/>
    <property type="molecule type" value="Genomic_DNA"/>
</dbReference>
<name>A0ABS3CYR2_9ALTE</name>
<evidence type="ECO:0000313" key="2">
    <source>
        <dbReference type="Proteomes" id="UP000663992"/>
    </source>
</evidence>
<gene>
    <name evidence="1" type="ORF">J0A65_20515</name>
</gene>
<dbReference type="RefSeq" id="WP_206596208.1">
    <property type="nucleotide sequence ID" value="NZ_JAFKCS010000040.1"/>
</dbReference>